<reference evidence="1" key="1">
    <citation type="submission" date="2020-07" db="EMBL/GenBank/DDBJ databases">
        <authorList>
            <person name="Ferguson B K."/>
        </authorList>
    </citation>
    <scope>NUCLEOTIDE SEQUENCE</scope>
    <source>
        <strain evidence="1">L06</strain>
    </source>
</reference>
<evidence type="ECO:0000313" key="1">
    <source>
        <dbReference type="EMBL" id="CAD1538442.1"/>
    </source>
</evidence>
<accession>A0A6V7IL59</accession>
<gene>
    <name evidence="1" type="ORF">BBRV_LOCUS23894</name>
</gene>
<proteinExistence type="predicted"/>
<sequence length="89" mass="10396">MPEKKKKKKKKIQNRGLGRNEERNIKWMEEAKTFLCVCVYGIQEIKWWTVWIGVSRLLLRNLLDISNTLDANVSANHLNPISTIFGLIN</sequence>
<name>A0A6V7IL59_9HYME</name>
<dbReference type="AlphaFoldDB" id="A0A6V7IL59"/>
<dbReference type="EMBL" id="CADCXW020000003">
    <property type="protein sequence ID" value="CAD1538442.1"/>
    <property type="molecule type" value="Genomic_DNA"/>
</dbReference>
<organism evidence="1">
    <name type="scientific">Bracon brevicornis</name>
    <dbReference type="NCBI Taxonomy" id="1563983"/>
    <lineage>
        <taxon>Eukaryota</taxon>
        <taxon>Metazoa</taxon>
        <taxon>Ecdysozoa</taxon>
        <taxon>Arthropoda</taxon>
        <taxon>Hexapoda</taxon>
        <taxon>Insecta</taxon>
        <taxon>Pterygota</taxon>
        <taxon>Neoptera</taxon>
        <taxon>Endopterygota</taxon>
        <taxon>Hymenoptera</taxon>
        <taxon>Apocrita</taxon>
        <taxon>Ichneumonoidea</taxon>
        <taxon>Braconidae</taxon>
        <taxon>Braconinae</taxon>
        <taxon>Bracon</taxon>
    </lineage>
</organism>
<protein>
    <submittedName>
        <fullName evidence="1">Uncharacterized protein</fullName>
    </submittedName>
</protein>